<dbReference type="Proteomes" id="UP000287188">
    <property type="component" value="Unassembled WGS sequence"/>
</dbReference>
<keyword evidence="2" id="KW-1185">Reference proteome</keyword>
<accession>A0A402APT3</accession>
<protein>
    <submittedName>
        <fullName evidence="1">Uncharacterized protein</fullName>
    </submittedName>
</protein>
<dbReference type="EMBL" id="BIFS01000001">
    <property type="protein sequence ID" value="GCE21039.1"/>
    <property type="molecule type" value="Genomic_DNA"/>
</dbReference>
<comment type="caution">
    <text evidence="1">The sequence shown here is derived from an EMBL/GenBank/DDBJ whole genome shotgun (WGS) entry which is preliminary data.</text>
</comment>
<dbReference type="RefSeq" id="WP_218031970.1">
    <property type="nucleotide sequence ID" value="NZ_BIFS01000001.1"/>
</dbReference>
<dbReference type="AlphaFoldDB" id="A0A402APT3"/>
<sequence>MTPIYLEVGEKKVFACSYVWPGWSRCGKTEADAIQALLDSAARYELIVRRAGLEFEPRDPVVVERVPGDMTTNFGAPSIITPADSEPTDAETAARGVALLWAAWATLDEVVAAAPNELRKGPRGGGRERDEILRHVIEVERTYARKVGVRHKPFPPLTLLPWLRSVKSWQQLCASHPTALHWSQKAGPPPTRCGA</sequence>
<organism evidence="1 2">
    <name type="scientific">Dictyobacter kobayashii</name>
    <dbReference type="NCBI Taxonomy" id="2014872"/>
    <lineage>
        <taxon>Bacteria</taxon>
        <taxon>Bacillati</taxon>
        <taxon>Chloroflexota</taxon>
        <taxon>Ktedonobacteria</taxon>
        <taxon>Ktedonobacterales</taxon>
        <taxon>Dictyobacteraceae</taxon>
        <taxon>Dictyobacter</taxon>
    </lineage>
</organism>
<name>A0A402APT3_9CHLR</name>
<evidence type="ECO:0000313" key="2">
    <source>
        <dbReference type="Proteomes" id="UP000287188"/>
    </source>
</evidence>
<proteinExistence type="predicted"/>
<gene>
    <name evidence="1" type="ORF">KDK_48390</name>
</gene>
<reference evidence="2" key="1">
    <citation type="submission" date="2018-12" db="EMBL/GenBank/DDBJ databases">
        <title>Tengunoibacter tsumagoiensis gen. nov., sp. nov., Dictyobacter kobayashii sp. nov., D. alpinus sp. nov., and D. joshuensis sp. nov. and description of Dictyobacteraceae fam. nov. within the order Ktedonobacterales isolated from Tengu-no-mugimeshi.</title>
        <authorList>
            <person name="Wang C.M."/>
            <person name="Zheng Y."/>
            <person name="Sakai Y."/>
            <person name="Toyoda A."/>
            <person name="Minakuchi Y."/>
            <person name="Abe K."/>
            <person name="Yokota A."/>
            <person name="Yabe S."/>
        </authorList>
    </citation>
    <scope>NUCLEOTIDE SEQUENCE [LARGE SCALE GENOMIC DNA]</scope>
    <source>
        <strain evidence="2">Uno11</strain>
    </source>
</reference>
<evidence type="ECO:0000313" key="1">
    <source>
        <dbReference type="EMBL" id="GCE21039.1"/>
    </source>
</evidence>